<evidence type="ECO:0000313" key="4">
    <source>
        <dbReference type="Proteomes" id="UP001175000"/>
    </source>
</evidence>
<dbReference type="EMBL" id="JAULSU010000001">
    <property type="protein sequence ID" value="KAK0631399.1"/>
    <property type="molecule type" value="Genomic_DNA"/>
</dbReference>
<proteinExistence type="predicted"/>
<accession>A0AA40CBG3</accession>
<evidence type="ECO:0000256" key="1">
    <source>
        <dbReference type="SAM" id="MobiDB-lite"/>
    </source>
</evidence>
<keyword evidence="2" id="KW-0812">Transmembrane</keyword>
<protein>
    <submittedName>
        <fullName evidence="3">Uncharacterized protein</fullName>
    </submittedName>
</protein>
<feature type="compositionally biased region" description="Basic and acidic residues" evidence="1">
    <location>
        <begin position="40"/>
        <end position="55"/>
    </location>
</feature>
<keyword evidence="2" id="KW-1133">Transmembrane helix</keyword>
<sequence length="342" mass="38752">MYVGTTPKATTCVPEATHHIASSGAEHVPSGQRQRPGGNTHERTKTQGRRTRGDADILSGGNGHRNGRRLARRHLWGLDNVSANAHRTPPGGGLDHPRRALDALTPCPVRRRQQQKNRPSHWAVPRIYATKVWCGQGRIGVILGVGVHAKPSLSLSFPLTTSALRGVVDRRPGFWVVSSMLWFARLLQLPQQQDQEQPHARQKGVRRGKELQQFTPVSSLTKSLEHCLFFFSLLSMSWFLVCLGHLFPFPAPGAWWWAPDWRRTTLRWMGDHCLWGGGAGCWTRTLLFFTTFLFLTSVRSIAFGLGLLVDHCPVFFLSNFRFALRGLYFRLFFFSFFFFFSV</sequence>
<keyword evidence="2" id="KW-0472">Membrane</keyword>
<feature type="transmembrane region" description="Helical" evidence="2">
    <location>
        <begin position="322"/>
        <end position="340"/>
    </location>
</feature>
<comment type="caution">
    <text evidence="3">The sequence shown here is derived from an EMBL/GenBank/DDBJ whole genome shotgun (WGS) entry which is preliminary data.</text>
</comment>
<feature type="region of interest" description="Disordered" evidence="1">
    <location>
        <begin position="21"/>
        <end position="67"/>
    </location>
</feature>
<keyword evidence="4" id="KW-1185">Reference proteome</keyword>
<evidence type="ECO:0000313" key="3">
    <source>
        <dbReference type="EMBL" id="KAK0631399.1"/>
    </source>
</evidence>
<dbReference type="AlphaFoldDB" id="A0AA40CBG3"/>
<dbReference type="Proteomes" id="UP001175000">
    <property type="component" value="Unassembled WGS sequence"/>
</dbReference>
<feature type="transmembrane region" description="Helical" evidence="2">
    <location>
        <begin position="228"/>
        <end position="247"/>
    </location>
</feature>
<gene>
    <name evidence="3" type="ORF">B0T14DRAFT_2640</name>
</gene>
<feature type="transmembrane region" description="Helical" evidence="2">
    <location>
        <begin position="286"/>
        <end position="310"/>
    </location>
</feature>
<reference evidence="3" key="1">
    <citation type="submission" date="2023-06" db="EMBL/GenBank/DDBJ databases">
        <title>Genome-scale phylogeny and comparative genomics of the fungal order Sordariales.</title>
        <authorList>
            <consortium name="Lawrence Berkeley National Laboratory"/>
            <person name="Hensen N."/>
            <person name="Bonometti L."/>
            <person name="Westerberg I."/>
            <person name="Brannstrom I.O."/>
            <person name="Guillou S."/>
            <person name="Cros-Aarteil S."/>
            <person name="Calhoun S."/>
            <person name="Haridas S."/>
            <person name="Kuo A."/>
            <person name="Mondo S."/>
            <person name="Pangilinan J."/>
            <person name="Riley R."/>
            <person name="Labutti K."/>
            <person name="Andreopoulos B."/>
            <person name="Lipzen A."/>
            <person name="Chen C."/>
            <person name="Yanf M."/>
            <person name="Daum C."/>
            <person name="Ng V."/>
            <person name="Clum A."/>
            <person name="Steindorff A."/>
            <person name="Ohm R."/>
            <person name="Martin F."/>
            <person name="Silar P."/>
            <person name="Natvig D."/>
            <person name="Lalanne C."/>
            <person name="Gautier V."/>
            <person name="Ament-Velasquez S.L."/>
            <person name="Kruys A."/>
            <person name="Hutchinson M.I."/>
            <person name="Powell A.J."/>
            <person name="Barry K."/>
            <person name="Miller A.N."/>
            <person name="Grigoriev I.V."/>
            <person name="Debuchy R."/>
            <person name="Gladieux P."/>
            <person name="Thoren M.H."/>
            <person name="Johannesson H."/>
        </authorList>
    </citation>
    <scope>NUCLEOTIDE SEQUENCE</scope>
    <source>
        <strain evidence="3">CBS 606.72</strain>
    </source>
</reference>
<name>A0AA40CBG3_9PEZI</name>
<organism evidence="3 4">
    <name type="scientific">Immersiella caudata</name>
    <dbReference type="NCBI Taxonomy" id="314043"/>
    <lineage>
        <taxon>Eukaryota</taxon>
        <taxon>Fungi</taxon>
        <taxon>Dikarya</taxon>
        <taxon>Ascomycota</taxon>
        <taxon>Pezizomycotina</taxon>
        <taxon>Sordariomycetes</taxon>
        <taxon>Sordariomycetidae</taxon>
        <taxon>Sordariales</taxon>
        <taxon>Lasiosphaeriaceae</taxon>
        <taxon>Immersiella</taxon>
    </lineage>
</organism>
<evidence type="ECO:0000256" key="2">
    <source>
        <dbReference type="SAM" id="Phobius"/>
    </source>
</evidence>